<evidence type="ECO:0000313" key="4">
    <source>
        <dbReference type="Proteomes" id="UP000516260"/>
    </source>
</evidence>
<feature type="region of interest" description="Disordered" evidence="1">
    <location>
        <begin position="133"/>
        <end position="183"/>
    </location>
</feature>
<organism evidence="3 4">
    <name type="scientific">Takifugu bimaculatus</name>
    <dbReference type="NCBI Taxonomy" id="433685"/>
    <lineage>
        <taxon>Eukaryota</taxon>
        <taxon>Metazoa</taxon>
        <taxon>Chordata</taxon>
        <taxon>Craniata</taxon>
        <taxon>Vertebrata</taxon>
        <taxon>Euteleostomi</taxon>
        <taxon>Actinopterygii</taxon>
        <taxon>Neopterygii</taxon>
        <taxon>Teleostei</taxon>
        <taxon>Neoteleostei</taxon>
        <taxon>Acanthomorphata</taxon>
        <taxon>Eupercaria</taxon>
        <taxon>Tetraodontiformes</taxon>
        <taxon>Tetradontoidea</taxon>
        <taxon>Tetraodontidae</taxon>
        <taxon>Takifugu</taxon>
    </lineage>
</organism>
<keyword evidence="4" id="KW-1185">Reference proteome</keyword>
<feature type="compositionally biased region" description="Basic residues" evidence="1">
    <location>
        <begin position="275"/>
        <end position="293"/>
    </location>
</feature>
<dbReference type="InterPro" id="IPR029341">
    <property type="entry name" value="FAM21/CAPZIP"/>
</dbReference>
<dbReference type="Pfam" id="PF15255">
    <property type="entry name" value="CAP-ZIP_m"/>
    <property type="match status" value="1"/>
</dbReference>
<name>A0A4Z2AYN4_9TELE</name>
<feature type="compositionally biased region" description="Basic and acidic residues" evidence="1">
    <location>
        <begin position="375"/>
        <end position="405"/>
    </location>
</feature>
<feature type="domain" description="FAM21/CAPZIP" evidence="2">
    <location>
        <begin position="178"/>
        <end position="297"/>
    </location>
</feature>
<dbReference type="EMBL" id="SWLE01000022">
    <property type="protein sequence ID" value="TNM84745.1"/>
    <property type="molecule type" value="Genomic_DNA"/>
</dbReference>
<sequence length="405" mass="44392">MKSNSQLKTNMIQTLTRLLFIFKSTPVSSRISPDSSPRLWSGHVHSHLRDQTAVMIGQKTDCKTPEGRRLFMNNKLTDCYRRTSQNVAATGNSRHQIKPSFTNRGFSGFEPDATHKEEALCRRSVAELVGRFKGSTHHQDATGQELENPVRRRPPCSLKLPKTQVDEQEPPGVTSPQPSKAKRNSALIEKLQANLALSPGALMASPKSPGFKMFPPAFPLPSPGSASGTVVTSSSPQTPTSPVPTSPLTEEGPASFEEPPVVGEGSTLSNTSIKGRARHSLRRRPPSRRHRKPSSGEDISNANEGGDVSHSANEEGRGGEDQKDGLINEVKEDIREVLISHTETKTYEEEKAAVKHSTGEEGEENEQIKNGSPEGEDRSSEIKVEEEKKIIQRQDDVGRGEEDED</sequence>
<evidence type="ECO:0000313" key="3">
    <source>
        <dbReference type="EMBL" id="TNM84745.1"/>
    </source>
</evidence>
<protein>
    <recommendedName>
        <fullName evidence="2">FAM21/CAPZIP domain-containing protein</fullName>
    </recommendedName>
</protein>
<feature type="compositionally biased region" description="Low complexity" evidence="1">
    <location>
        <begin position="223"/>
        <end position="238"/>
    </location>
</feature>
<accession>A0A4Z2AYN4</accession>
<reference evidence="3 4" key="1">
    <citation type="submission" date="2019-04" db="EMBL/GenBank/DDBJ databases">
        <title>The sequence and de novo assembly of Takifugu bimaculatus genome using PacBio and Hi-C technologies.</title>
        <authorList>
            <person name="Xu P."/>
            <person name="Liu B."/>
            <person name="Zhou Z."/>
        </authorList>
    </citation>
    <scope>NUCLEOTIDE SEQUENCE [LARGE SCALE GENOMIC DNA]</scope>
    <source>
        <strain evidence="3">TB-2018</strain>
        <tissue evidence="3">Muscle</tissue>
    </source>
</reference>
<dbReference type="Proteomes" id="UP000516260">
    <property type="component" value="Chromosome 9"/>
</dbReference>
<evidence type="ECO:0000259" key="2">
    <source>
        <dbReference type="Pfam" id="PF15255"/>
    </source>
</evidence>
<gene>
    <name evidence="3" type="ORF">fugu_008923</name>
</gene>
<proteinExistence type="predicted"/>
<evidence type="ECO:0000256" key="1">
    <source>
        <dbReference type="SAM" id="MobiDB-lite"/>
    </source>
</evidence>
<dbReference type="AlphaFoldDB" id="A0A4Z2AYN4"/>
<comment type="caution">
    <text evidence="3">The sequence shown here is derived from an EMBL/GenBank/DDBJ whole genome shotgun (WGS) entry which is preliminary data.</text>
</comment>
<feature type="region of interest" description="Disordered" evidence="1">
    <location>
        <begin position="223"/>
        <end position="405"/>
    </location>
</feature>
<feature type="compositionally biased region" description="Basic and acidic residues" evidence="1">
    <location>
        <begin position="312"/>
        <end position="359"/>
    </location>
</feature>